<keyword evidence="2" id="KW-1185">Reference proteome</keyword>
<evidence type="ECO:0000313" key="1">
    <source>
        <dbReference type="EMBL" id="QOR59643.1"/>
    </source>
</evidence>
<dbReference type="RefSeq" id="YP_010111801.1">
    <property type="nucleotide sequence ID" value="NC_055885.1"/>
</dbReference>
<evidence type="ECO:0000313" key="2">
    <source>
        <dbReference type="Proteomes" id="UP000594055"/>
    </source>
</evidence>
<dbReference type="KEGG" id="vg:65130253"/>
<reference evidence="1 2" key="1">
    <citation type="submission" date="2020-07" db="EMBL/GenBank/DDBJ databases">
        <title>Taxonomic proposal: Crassvirales, a new order of highly abundant and diverse bacterial viruses.</title>
        <authorList>
            <person name="Shkoporov A.N."/>
            <person name="Stockdale S.R."/>
            <person name="Guerin E."/>
            <person name="Ross R.P."/>
            <person name="Hill C."/>
        </authorList>
    </citation>
    <scope>NUCLEOTIDE SEQUENCE [LARGE SCALE GENOMIC DNA]</scope>
</reference>
<accession>A0A7M1RYY0</accession>
<protein>
    <submittedName>
        <fullName evidence="1">Putative transcription factor</fullName>
    </submittedName>
</protein>
<dbReference type="EMBL" id="MT774392">
    <property type="protein sequence ID" value="QOR59643.1"/>
    <property type="molecule type" value="Genomic_DNA"/>
</dbReference>
<organism evidence="1 2">
    <name type="scientific">uncultured phage cr128_1</name>
    <dbReference type="NCBI Taxonomy" id="2772076"/>
    <lineage>
        <taxon>Viruses</taxon>
        <taxon>Duplodnaviria</taxon>
        <taxon>Heunggongvirae</taxon>
        <taxon>Uroviricota</taxon>
        <taxon>Caudoviricetes</taxon>
        <taxon>Crassvirales</taxon>
        <taxon>Steigviridae</taxon>
        <taxon>Asinivirinae</taxon>
        <taxon>Mahlunavirus</taxon>
        <taxon>Mahlunavirus rarus</taxon>
    </lineage>
</organism>
<name>A0A7M1RYY0_9CAUD</name>
<sequence>MNTRRIFMDNLLNTTKEKLSKEDYEKIPVAYCRNCLSLNIMKIDDDDPELDYCDECGSTSVLVTNIDKWRELYKEKYGKHLI</sequence>
<dbReference type="Proteomes" id="UP000594055">
    <property type="component" value="Segment"/>
</dbReference>
<proteinExistence type="predicted"/>
<dbReference type="GeneID" id="65130253"/>